<dbReference type="InterPro" id="IPR020846">
    <property type="entry name" value="MFS_dom"/>
</dbReference>
<keyword evidence="3 6" id="KW-0812">Transmembrane</keyword>
<feature type="transmembrane region" description="Helical" evidence="6">
    <location>
        <begin position="494"/>
        <end position="515"/>
    </location>
</feature>
<protein>
    <submittedName>
        <fullName evidence="8">Nucleoside H+ symporter</fullName>
    </submittedName>
</protein>
<keyword evidence="5 6" id="KW-0472">Membrane</keyword>
<feature type="transmembrane region" description="Helical" evidence="6">
    <location>
        <begin position="12"/>
        <end position="31"/>
    </location>
</feature>
<feature type="transmembrane region" description="Helical" evidence="6">
    <location>
        <begin position="437"/>
        <end position="457"/>
    </location>
</feature>
<feature type="transmembrane region" description="Helical" evidence="6">
    <location>
        <begin position="403"/>
        <end position="425"/>
    </location>
</feature>
<sequence>MKINQRLLAVKGHYFFKNAASAPILPFLPVIAKDLGYSGTIVGAVLTCVPVLSLVSKPIAGAIADKFRIHKILYIYFLLANLLFFLIFMNLQPLPRDSGVSLRCRDSADLVVTTAKSNDECFVSSLKLLMDNNPLPCQISCDGTGDLIRSLNGRRYDWHNYVNDSTLNVGISFPEVKNDGQIYLKLDYITLNDQTWLEPSCSTPTDWNCQLACQNPTIHDLVTKPAVKDADIFGYPQFWIFAIVVILAKVHEENLGTIGDTITLNILGDRANDLGFQMVWGAVSWGLVSVGTGYMVDSMSRDKPYKDFTYAYYMSATFFLMNLAVGLCLDIKKEDKQGRKNPGLFRSVRKQLFTNPKFLVFLVCVVVCGAGSALVWNYLFWFIEEVAVEDGCSDTTWVKTLDGLALCVHCYLGEIPFFFISGWMLRYFGHANCMSIVLLGFGARFTLYYFLTSAWWILPIETLNGITYAILYSTMMTYANAFAPPGAEATVQGIVSAFFEGIGVCLGSFLGGYFIDTWGIRQLFLIAGLFSVVLAIMHTTFHAFWDNEGSPKKTYDGRQIPPDQFELEHQALTKT</sequence>
<evidence type="ECO:0000256" key="1">
    <source>
        <dbReference type="ARBA" id="ARBA00004141"/>
    </source>
</evidence>
<name>A0ABN7AWE8_9HEMI</name>
<dbReference type="InterPro" id="IPR051717">
    <property type="entry name" value="MFS_MFSD6"/>
</dbReference>
<proteinExistence type="inferred from homology"/>
<comment type="similarity">
    <text evidence="2">Belongs to the major facilitator superfamily. MFSD6 family.</text>
</comment>
<dbReference type="SUPFAM" id="SSF103473">
    <property type="entry name" value="MFS general substrate transporter"/>
    <property type="match status" value="1"/>
</dbReference>
<reference evidence="8 9" key="1">
    <citation type="submission" date="2023-09" db="EMBL/GenBank/DDBJ databases">
        <title>Nesidiocoris tenuis whole genome shotgun sequence.</title>
        <authorList>
            <person name="Shibata T."/>
            <person name="Shimoda M."/>
            <person name="Kobayashi T."/>
            <person name="Uehara T."/>
        </authorList>
    </citation>
    <scope>NUCLEOTIDE SEQUENCE [LARGE SCALE GENOMIC DNA]</scope>
    <source>
        <strain evidence="8 9">Japan</strain>
    </source>
</reference>
<feature type="transmembrane region" description="Helical" evidence="6">
    <location>
        <begin position="310"/>
        <end position="331"/>
    </location>
</feature>
<comment type="subcellular location">
    <subcellularLocation>
        <location evidence="1">Membrane</location>
        <topology evidence="1">Multi-pass membrane protein</topology>
    </subcellularLocation>
</comment>
<dbReference type="Pfam" id="PF12832">
    <property type="entry name" value="MFS_1_like"/>
    <property type="match status" value="1"/>
</dbReference>
<evidence type="ECO:0000313" key="9">
    <source>
        <dbReference type="Proteomes" id="UP001307889"/>
    </source>
</evidence>
<evidence type="ECO:0000256" key="6">
    <source>
        <dbReference type="SAM" id="Phobius"/>
    </source>
</evidence>
<dbReference type="InterPro" id="IPR024989">
    <property type="entry name" value="MFS_assoc_dom"/>
</dbReference>
<feature type="transmembrane region" description="Helical" evidence="6">
    <location>
        <begin position="358"/>
        <end position="383"/>
    </location>
</feature>
<dbReference type="Proteomes" id="UP001307889">
    <property type="component" value="Chromosome 7"/>
</dbReference>
<dbReference type="PANTHER" id="PTHR16172:SF30">
    <property type="entry name" value="SUGAR BABY, ISOFORM C"/>
    <property type="match status" value="1"/>
</dbReference>
<evidence type="ECO:0000259" key="7">
    <source>
        <dbReference type="PROSITE" id="PS50850"/>
    </source>
</evidence>
<evidence type="ECO:0000256" key="2">
    <source>
        <dbReference type="ARBA" id="ARBA00005241"/>
    </source>
</evidence>
<dbReference type="Gene3D" id="1.20.1250.20">
    <property type="entry name" value="MFS general substrate transporter like domains"/>
    <property type="match status" value="2"/>
</dbReference>
<keyword evidence="4 6" id="KW-1133">Transmembrane helix</keyword>
<evidence type="ECO:0000256" key="5">
    <source>
        <dbReference type="ARBA" id="ARBA00023136"/>
    </source>
</evidence>
<accession>A0ABN7AWE8</accession>
<evidence type="ECO:0000313" key="8">
    <source>
        <dbReference type="EMBL" id="BES96333.1"/>
    </source>
</evidence>
<evidence type="ECO:0000256" key="3">
    <source>
        <dbReference type="ARBA" id="ARBA00022692"/>
    </source>
</evidence>
<gene>
    <name evidence="8" type="ORF">NTJ_09142</name>
</gene>
<dbReference type="PANTHER" id="PTHR16172">
    <property type="entry name" value="MAJOR FACILITATOR SUPERFAMILY DOMAIN-CONTAINING PROTEIN 6-LIKE"/>
    <property type="match status" value="1"/>
</dbReference>
<feature type="domain" description="Major facilitator superfamily (MFS) profile" evidence="7">
    <location>
        <begin position="357"/>
        <end position="575"/>
    </location>
</feature>
<feature type="transmembrane region" description="Helical" evidence="6">
    <location>
        <begin position="72"/>
        <end position="91"/>
    </location>
</feature>
<feature type="transmembrane region" description="Helical" evidence="6">
    <location>
        <begin position="37"/>
        <end position="60"/>
    </location>
</feature>
<organism evidence="8 9">
    <name type="scientific">Nesidiocoris tenuis</name>
    <dbReference type="NCBI Taxonomy" id="355587"/>
    <lineage>
        <taxon>Eukaryota</taxon>
        <taxon>Metazoa</taxon>
        <taxon>Ecdysozoa</taxon>
        <taxon>Arthropoda</taxon>
        <taxon>Hexapoda</taxon>
        <taxon>Insecta</taxon>
        <taxon>Pterygota</taxon>
        <taxon>Neoptera</taxon>
        <taxon>Paraneoptera</taxon>
        <taxon>Hemiptera</taxon>
        <taxon>Heteroptera</taxon>
        <taxon>Panheteroptera</taxon>
        <taxon>Cimicomorpha</taxon>
        <taxon>Miridae</taxon>
        <taxon>Dicyphina</taxon>
        <taxon>Nesidiocoris</taxon>
    </lineage>
</organism>
<keyword evidence="9" id="KW-1185">Reference proteome</keyword>
<feature type="transmembrane region" description="Helical" evidence="6">
    <location>
        <begin position="521"/>
        <end position="545"/>
    </location>
</feature>
<dbReference type="EMBL" id="AP028915">
    <property type="protein sequence ID" value="BES96333.1"/>
    <property type="molecule type" value="Genomic_DNA"/>
</dbReference>
<dbReference type="InterPro" id="IPR036259">
    <property type="entry name" value="MFS_trans_sf"/>
</dbReference>
<dbReference type="PROSITE" id="PS50850">
    <property type="entry name" value="MFS"/>
    <property type="match status" value="1"/>
</dbReference>
<evidence type="ECO:0000256" key="4">
    <source>
        <dbReference type="ARBA" id="ARBA00022989"/>
    </source>
</evidence>